<dbReference type="PROSITE" id="PS01011">
    <property type="entry name" value="FOLYLPOLYGLU_SYNT_1"/>
    <property type="match status" value="1"/>
</dbReference>
<feature type="binding site" evidence="5">
    <location>
        <position position="211"/>
    </location>
    <ligand>
        <name>Zn(2+)</name>
        <dbReference type="ChEBI" id="CHEBI:29105"/>
    </ligand>
</feature>
<keyword evidence="5" id="KW-0479">Metal-binding</keyword>
<reference evidence="8 9" key="1">
    <citation type="journal article" date="2014" name="BMC Genomics">
        <title>Comparison of environmental and isolate Sulfobacillus genomes reveals diverse carbon, sulfur, nitrogen, and hydrogen metabolisms.</title>
        <authorList>
            <person name="Justice N.B."/>
            <person name="Norman A."/>
            <person name="Brown C.T."/>
            <person name="Singh A."/>
            <person name="Thomas B.C."/>
            <person name="Banfield J.F."/>
        </authorList>
    </citation>
    <scope>NUCLEOTIDE SEQUENCE [LARGE SCALE GENOMIC DNA]</scope>
    <source>
        <strain evidence="8">AMDSBA4</strain>
    </source>
</reference>
<dbReference type="Proteomes" id="UP000242972">
    <property type="component" value="Unassembled WGS sequence"/>
</dbReference>
<dbReference type="AlphaFoldDB" id="A0A2T2XHT7"/>
<feature type="binding site" evidence="5">
    <location>
        <position position="214"/>
    </location>
    <ligand>
        <name>Zn(2+)</name>
        <dbReference type="ChEBI" id="CHEBI:29105"/>
    </ligand>
</feature>
<dbReference type="Pfam" id="PF08353">
    <property type="entry name" value="MurT_C"/>
    <property type="match status" value="1"/>
</dbReference>
<comment type="catalytic activity">
    <reaction evidence="5">
        <text>beta-D-GlcNAc-(1-&gt;4)-Mur2Ac(oyl-L-Ala-gamma-D-Glu-L-Lys-D-Ala-D-Ala)-di-trans,octa-cis-undecaprenyl diphosphate + L-glutamine + ATP + H2O = beta-D-GlcNAc-(1-&gt;4)-Mur2Ac(oyl-L-Ala-D-isoglutaminyl-L-Lys-D-Ala-D-Ala)-di-trans,octa-cis-undecaprenyl diphosphate + L-glutamate + ADP + phosphate + H(+)</text>
        <dbReference type="Rhea" id="RHEA:57928"/>
        <dbReference type="ChEBI" id="CHEBI:15377"/>
        <dbReference type="ChEBI" id="CHEBI:15378"/>
        <dbReference type="ChEBI" id="CHEBI:29985"/>
        <dbReference type="ChEBI" id="CHEBI:30616"/>
        <dbReference type="ChEBI" id="CHEBI:43474"/>
        <dbReference type="ChEBI" id="CHEBI:58359"/>
        <dbReference type="ChEBI" id="CHEBI:60033"/>
        <dbReference type="ChEBI" id="CHEBI:62233"/>
        <dbReference type="ChEBI" id="CHEBI:456216"/>
        <dbReference type="EC" id="6.3.5.13"/>
    </reaction>
</comment>
<keyword evidence="4 5" id="KW-0067">ATP-binding</keyword>
<keyword evidence="3 5" id="KW-0547">Nucleotide-binding</keyword>
<comment type="catalytic activity">
    <reaction evidence="5">
        <text>beta-D-GlcNAc-(1-&gt;4)-Mur2Ac(oyl-L-Ala-gamma-D-O-P-Glu-L-Lys-D-Ala-D-Ala)-di-trans,octa-cis-undecaprenyl diphosphate + NH4(+) = beta-D-GlcNAc-(1-&gt;4)-Mur2Ac(oyl-L-Ala-D-isoglutaminyl-L-Lys-D-Ala-D-Ala)-di-trans,octa-cis-undecaprenyl diphosphate + phosphate + H(+)</text>
        <dbReference type="Rhea" id="RHEA:57932"/>
        <dbReference type="ChEBI" id="CHEBI:15378"/>
        <dbReference type="ChEBI" id="CHEBI:28938"/>
        <dbReference type="ChEBI" id="CHEBI:43474"/>
        <dbReference type="ChEBI" id="CHEBI:62233"/>
        <dbReference type="ChEBI" id="CHEBI:143132"/>
    </reaction>
</comment>
<dbReference type="InterPro" id="IPR043703">
    <property type="entry name" value="Lipid_II_synth_MurT"/>
</dbReference>
<dbReference type="InterPro" id="IPR013564">
    <property type="entry name" value="MurT_C"/>
</dbReference>
<keyword evidence="5" id="KW-0573">Peptidoglycan synthesis</keyword>
<evidence type="ECO:0000259" key="7">
    <source>
        <dbReference type="Pfam" id="PF08353"/>
    </source>
</evidence>
<dbReference type="GO" id="GO:0005524">
    <property type="term" value="F:ATP binding"/>
    <property type="evidence" value="ECO:0007669"/>
    <property type="project" value="UniProtKB-UniRule"/>
</dbReference>
<dbReference type="GO" id="GO:0008270">
    <property type="term" value="F:zinc ion binding"/>
    <property type="evidence" value="ECO:0007669"/>
    <property type="project" value="UniProtKB-UniRule"/>
</dbReference>
<protein>
    <recommendedName>
        <fullName evidence="5">Lipid II isoglutaminyl synthase (glutamine-hydrolyzing) subunit MurT</fullName>
        <ecNumber evidence="5">6.3.5.13</ecNumber>
    </recommendedName>
</protein>
<dbReference type="GO" id="GO:0071555">
    <property type="term" value="P:cell wall organization"/>
    <property type="evidence" value="ECO:0007669"/>
    <property type="project" value="UniProtKB-KW"/>
</dbReference>
<dbReference type="InterPro" id="IPR013221">
    <property type="entry name" value="Mur_ligase_cen"/>
</dbReference>
<comment type="function">
    <text evidence="5">The lipid II isoglutaminyl synthase complex catalyzes the formation of alpha-D-isoglutamine in the cell wall lipid II stem peptide. The MurT subunit catalyzes the ATP-dependent amidation of D-glutamate residue of lipid II, converting it to an isoglutamine residue.</text>
</comment>
<dbReference type="HAMAP" id="MF_02214">
    <property type="entry name" value="Lipid_II_synth_MurT"/>
    <property type="match status" value="1"/>
</dbReference>
<gene>
    <name evidence="5" type="primary">murT</name>
    <name evidence="8" type="ORF">C7B46_07155</name>
</gene>
<proteinExistence type="inferred from homology"/>
<comment type="caution">
    <text evidence="8">The sequence shown here is derived from an EMBL/GenBank/DDBJ whole genome shotgun (WGS) entry which is preliminary data.</text>
</comment>
<sequence length="459" mass="51065">MRLWFAVWMARLSGFISRLSGRGGSSLPGVIARKVDPQVLSKLVTRLPQGTVLVTGTNGKTTTVALTAFLLRSHGYRLVHNRAGANLILGLTATVVQAEKWRLFPRADLALLETDEASMPRAAQETHPKAIAVTNFFRDQLDRYGELSTTVDMVQRAIQQMGDGGQLILNADDPQVAYLGEGYPHVVYFGLGLKGSGRLPGVQDTVDARFCPRCGEPLHYQTRYYAHLGDYCCSGCGWRRPNPDWTVAGWDKEQNTLSIDHKGQHMRLPVAMPGIYNVYNQVAAIALAAQLGVEPSTMGESLSHFEPAFGRMESVMMRGHPVRLALVKNPVGFTQVLEAVADDTSYPKWALVIINDRYADGTDVSWLWDVDFESLAPTLGLEQWWVSGIRAFDMAVRLKYAGIADERVHVVRDPGAALEQMINQSPPETSVWVMPTYTALLEVRQYLTQHHFTRHFREG</sequence>
<keyword evidence="5" id="KW-0133">Cell shape</keyword>
<dbReference type="EC" id="6.3.5.13" evidence="5"/>
<comment type="catalytic activity">
    <reaction evidence="5">
        <text>beta-D-GlcNAc-(1-&gt;4)-Mur2Ac(oyl-L-Ala-gamma-D-Glu-L-Lys-D-Ala-D-Ala)-di-trans,octa-cis-undecaprenyl diphosphate + ATP = beta-D-GlcNAc-(1-&gt;4)-Mur2Ac(oyl-L-Ala-gamma-D-O-P-Glu-L-Lys-D-Ala-D-Ala)-di-trans,octa-cis-undecaprenyl diphosphate + ADP</text>
        <dbReference type="Rhea" id="RHEA:59488"/>
        <dbReference type="ChEBI" id="CHEBI:30616"/>
        <dbReference type="ChEBI" id="CHEBI:60033"/>
        <dbReference type="ChEBI" id="CHEBI:143132"/>
        <dbReference type="ChEBI" id="CHEBI:456216"/>
    </reaction>
</comment>
<keyword evidence="5" id="KW-0961">Cell wall biogenesis/degradation</keyword>
<dbReference type="GO" id="GO:0004326">
    <property type="term" value="F:tetrahydrofolylpolyglutamate synthase activity"/>
    <property type="evidence" value="ECO:0007669"/>
    <property type="project" value="InterPro"/>
</dbReference>
<dbReference type="EMBL" id="PXYW01000013">
    <property type="protein sequence ID" value="PSR34073.1"/>
    <property type="molecule type" value="Genomic_DNA"/>
</dbReference>
<evidence type="ECO:0000256" key="3">
    <source>
        <dbReference type="ARBA" id="ARBA00022741"/>
    </source>
</evidence>
<dbReference type="GO" id="GO:0009252">
    <property type="term" value="P:peptidoglycan biosynthetic process"/>
    <property type="evidence" value="ECO:0007669"/>
    <property type="project" value="UniProtKB-UniRule"/>
</dbReference>
<keyword evidence="5" id="KW-0862">Zinc</keyword>
<evidence type="ECO:0000256" key="5">
    <source>
        <dbReference type="HAMAP-Rule" id="MF_02214"/>
    </source>
</evidence>
<dbReference type="InterPro" id="IPR036565">
    <property type="entry name" value="Mur-like_cat_sf"/>
</dbReference>
<dbReference type="UniPathway" id="UPA00219"/>
<dbReference type="Gene3D" id="3.40.1190.10">
    <property type="entry name" value="Mur-like, catalytic domain"/>
    <property type="match status" value="1"/>
</dbReference>
<dbReference type="GO" id="GO:0008360">
    <property type="term" value="P:regulation of cell shape"/>
    <property type="evidence" value="ECO:0007669"/>
    <property type="project" value="UniProtKB-KW"/>
</dbReference>
<dbReference type="PANTHER" id="PTHR23135:SF7">
    <property type="entry name" value="LIPID II ISOGLUTAMINYL SYNTHASE (GLUTAMINE-HYDROLYZING) SUBUNIT MURT"/>
    <property type="match status" value="1"/>
</dbReference>
<keyword evidence="2 5" id="KW-0436">Ligase</keyword>
<evidence type="ECO:0000313" key="8">
    <source>
        <dbReference type="EMBL" id="PSR34073.1"/>
    </source>
</evidence>
<accession>A0A2T2XHT7</accession>
<comment type="similarity">
    <text evidence="5">Belongs to the MurCDEF family. MurT subfamily.</text>
</comment>
<evidence type="ECO:0000256" key="1">
    <source>
        <dbReference type="ARBA" id="ARBA00004752"/>
    </source>
</evidence>
<comment type="pathway">
    <text evidence="1 5">Cell wall biogenesis; peptidoglycan biosynthesis.</text>
</comment>
<dbReference type="Pfam" id="PF08245">
    <property type="entry name" value="Mur_ligase_M"/>
    <property type="match status" value="1"/>
</dbReference>
<name>A0A2T2XHT7_9FIRM</name>
<feature type="domain" description="Lipid II isoglutaminyl synthase (glutamine-hydrolyzing) subunit MurT C-terminal" evidence="7">
    <location>
        <begin position="326"/>
        <end position="440"/>
    </location>
</feature>
<evidence type="ECO:0000259" key="6">
    <source>
        <dbReference type="Pfam" id="PF08245"/>
    </source>
</evidence>
<feature type="domain" description="Mur ligase central" evidence="6">
    <location>
        <begin position="54"/>
        <end position="179"/>
    </location>
</feature>
<feature type="binding site" evidence="5">
    <location>
        <position position="233"/>
    </location>
    <ligand>
        <name>Zn(2+)</name>
        <dbReference type="ChEBI" id="CHEBI:29105"/>
    </ligand>
</feature>
<dbReference type="GO" id="GO:0140282">
    <property type="term" value="F:carbon-nitrogen ligase activity on lipid II"/>
    <property type="evidence" value="ECO:0007669"/>
    <property type="project" value="UniProtKB-UniRule"/>
</dbReference>
<feature type="binding site" evidence="5">
    <location>
        <position position="236"/>
    </location>
    <ligand>
        <name>Zn(2+)</name>
        <dbReference type="ChEBI" id="CHEBI:29105"/>
    </ligand>
</feature>
<feature type="active site" evidence="5">
    <location>
        <position position="363"/>
    </location>
</feature>
<dbReference type="InterPro" id="IPR018109">
    <property type="entry name" value="Folylpolyglutamate_synth_CS"/>
</dbReference>
<organism evidence="8 9">
    <name type="scientific">Sulfobacillus benefaciens</name>
    <dbReference type="NCBI Taxonomy" id="453960"/>
    <lineage>
        <taxon>Bacteria</taxon>
        <taxon>Bacillati</taxon>
        <taxon>Bacillota</taxon>
        <taxon>Clostridia</taxon>
        <taxon>Eubacteriales</taxon>
        <taxon>Clostridiales Family XVII. Incertae Sedis</taxon>
        <taxon>Sulfobacillus</taxon>
    </lineage>
</organism>
<evidence type="ECO:0000256" key="2">
    <source>
        <dbReference type="ARBA" id="ARBA00022598"/>
    </source>
</evidence>
<evidence type="ECO:0000256" key="4">
    <source>
        <dbReference type="ARBA" id="ARBA00022840"/>
    </source>
</evidence>
<dbReference type="PANTHER" id="PTHR23135">
    <property type="entry name" value="MUR LIGASE FAMILY MEMBER"/>
    <property type="match status" value="1"/>
</dbReference>
<comment type="subunit">
    <text evidence="5">Forms a heterodimer with GatD.</text>
</comment>
<evidence type="ECO:0000313" key="9">
    <source>
        <dbReference type="Proteomes" id="UP000242972"/>
    </source>
</evidence>
<dbReference type="SUPFAM" id="SSF53623">
    <property type="entry name" value="MurD-like peptide ligases, catalytic domain"/>
    <property type="match status" value="1"/>
</dbReference>